<protein>
    <submittedName>
        <fullName evidence="1">Uncharacterized protein</fullName>
    </submittedName>
</protein>
<dbReference type="VEuPathDB" id="VectorBase:AATE016951"/>
<proteinExistence type="predicted"/>
<dbReference type="AlphaFoldDB" id="A0A182JF70"/>
<organism evidence="1">
    <name type="scientific">Anopheles atroparvus</name>
    <name type="common">European mosquito</name>
    <dbReference type="NCBI Taxonomy" id="41427"/>
    <lineage>
        <taxon>Eukaryota</taxon>
        <taxon>Metazoa</taxon>
        <taxon>Ecdysozoa</taxon>
        <taxon>Arthropoda</taxon>
        <taxon>Hexapoda</taxon>
        <taxon>Insecta</taxon>
        <taxon>Pterygota</taxon>
        <taxon>Neoptera</taxon>
        <taxon>Endopterygota</taxon>
        <taxon>Diptera</taxon>
        <taxon>Nematocera</taxon>
        <taxon>Culicoidea</taxon>
        <taxon>Culicidae</taxon>
        <taxon>Anophelinae</taxon>
        <taxon>Anopheles</taxon>
    </lineage>
</organism>
<dbReference type="EnsemblMetazoa" id="AATE016951-RA">
    <property type="protein sequence ID" value="AATE016951-PA.1"/>
    <property type="gene ID" value="AATE016951"/>
</dbReference>
<name>A0A182JF70_ANOAO</name>
<reference evidence="1" key="1">
    <citation type="submission" date="2022-08" db="UniProtKB">
        <authorList>
            <consortium name="EnsemblMetazoa"/>
        </authorList>
    </citation>
    <scope>IDENTIFICATION</scope>
    <source>
        <strain evidence="1">EBRO</strain>
    </source>
</reference>
<accession>A0A182JF70</accession>
<sequence length="121" mass="13381">MGAPMEQSACDKPPETVRPPPRKLDRSIKVQIWTVAFCGPGGAVYCGGQYFIIFCLEVISFMTRSTYLRPRGHFGPASREKLSGRDFPACGGTKGRYHSQIYQISPTTCRFPIASMQSSVN</sequence>
<evidence type="ECO:0000313" key="1">
    <source>
        <dbReference type="EnsemblMetazoa" id="AATE016951-PA.1"/>
    </source>
</evidence>